<dbReference type="OrthoDB" id="8759523at2"/>
<dbReference type="PROSITE" id="PS00409">
    <property type="entry name" value="PROKAR_NTER_METHYL"/>
    <property type="match status" value="1"/>
</dbReference>
<gene>
    <name evidence="3" type="ORF">DZC73_10835</name>
</gene>
<evidence type="ECO:0000256" key="2">
    <source>
        <dbReference type="SAM" id="Phobius"/>
    </source>
</evidence>
<proteinExistence type="predicted"/>
<name>A0A3N7K308_9BURK</name>
<feature type="compositionally biased region" description="Polar residues" evidence="1">
    <location>
        <begin position="97"/>
        <end position="121"/>
    </location>
</feature>
<reference evidence="3 4" key="1">
    <citation type="submission" date="2018-08" db="EMBL/GenBank/DDBJ databases">
        <authorList>
            <person name="Khan S.A."/>
            <person name="Jeon C.O."/>
            <person name="Chun B.H."/>
            <person name="Jeong S.E."/>
        </authorList>
    </citation>
    <scope>NUCLEOTIDE SEQUENCE [LARGE SCALE GENOMIC DNA]</scope>
    <source>
        <strain evidence="3 4">S-16</strain>
    </source>
</reference>
<feature type="compositionally biased region" description="Polar residues" evidence="1">
    <location>
        <begin position="80"/>
        <end position="90"/>
    </location>
</feature>
<keyword evidence="2" id="KW-0472">Membrane</keyword>
<dbReference type="InterPro" id="IPR012902">
    <property type="entry name" value="N_methyl_site"/>
</dbReference>
<accession>A0A3N7K308</accession>
<dbReference type="EMBL" id="QUSW01000002">
    <property type="protein sequence ID" value="RQP25315.1"/>
    <property type="molecule type" value="Genomic_DNA"/>
</dbReference>
<organism evidence="3 4">
    <name type="scientific">Piscinibacter terrae</name>
    <dbReference type="NCBI Taxonomy" id="2496871"/>
    <lineage>
        <taxon>Bacteria</taxon>
        <taxon>Pseudomonadati</taxon>
        <taxon>Pseudomonadota</taxon>
        <taxon>Betaproteobacteria</taxon>
        <taxon>Burkholderiales</taxon>
        <taxon>Sphaerotilaceae</taxon>
        <taxon>Piscinibacter</taxon>
    </lineage>
</organism>
<feature type="region of interest" description="Disordered" evidence="1">
    <location>
        <begin position="76"/>
        <end position="121"/>
    </location>
</feature>
<feature type="transmembrane region" description="Helical" evidence="2">
    <location>
        <begin position="16"/>
        <end position="37"/>
    </location>
</feature>
<dbReference type="Pfam" id="PF07963">
    <property type="entry name" value="N_methyl"/>
    <property type="match status" value="1"/>
</dbReference>
<keyword evidence="2" id="KW-0812">Transmembrane</keyword>
<dbReference type="Proteomes" id="UP000267464">
    <property type="component" value="Unassembled WGS sequence"/>
</dbReference>
<sequence>MCAKHRSHRRQRGLSLIELVMFVAIMGMSIAGILVVYNTAIKNSADPMVRKQAVAIAESLLNEVLMQPFTWCDPQDAANDPNNLPTSGASCTGGVGNSQDKNGGTLGPQPSTESRFSSTDPFDNVADYNGYSMSSGIYSMDNGSTPVTGLSSYSATVTVSRAGTVFGLAAGAVLRVDVLVTGKGESITLTGYRFRHSPNATG</sequence>
<evidence type="ECO:0000313" key="4">
    <source>
        <dbReference type="Proteomes" id="UP000267464"/>
    </source>
</evidence>
<protein>
    <submittedName>
        <fullName evidence="3">Type II secretion system protein</fullName>
    </submittedName>
</protein>
<comment type="caution">
    <text evidence="3">The sequence shown here is derived from an EMBL/GenBank/DDBJ whole genome shotgun (WGS) entry which is preliminary data.</text>
</comment>
<reference evidence="3 4" key="2">
    <citation type="submission" date="2018-12" db="EMBL/GenBank/DDBJ databases">
        <title>Rhizobacter gummiphilus sp. nov., a rubber-degrading bacterium isolated from the soil of a botanical garden in Japan.</title>
        <authorList>
            <person name="Shunsuke S.S."/>
        </authorList>
    </citation>
    <scope>NUCLEOTIDE SEQUENCE [LARGE SCALE GENOMIC DNA]</scope>
    <source>
        <strain evidence="3 4">S-16</strain>
    </source>
</reference>
<evidence type="ECO:0000313" key="3">
    <source>
        <dbReference type="EMBL" id="RQP25315.1"/>
    </source>
</evidence>
<keyword evidence="2" id="KW-1133">Transmembrane helix</keyword>
<dbReference type="AlphaFoldDB" id="A0A3N7K308"/>
<keyword evidence="4" id="KW-1185">Reference proteome</keyword>
<dbReference type="RefSeq" id="WP_124540225.1">
    <property type="nucleotide sequence ID" value="NZ_QUSW01000002.1"/>
</dbReference>
<evidence type="ECO:0000256" key="1">
    <source>
        <dbReference type="SAM" id="MobiDB-lite"/>
    </source>
</evidence>